<gene>
    <name evidence="2" type="ORF">FF38_00557</name>
</gene>
<reference evidence="2 3" key="1">
    <citation type="journal article" date="2015" name="Nat. Commun.">
        <title>Lucilia cuprina genome unlocks parasitic fly biology to underpin future interventions.</title>
        <authorList>
            <person name="Anstead C.A."/>
            <person name="Korhonen P.K."/>
            <person name="Young N.D."/>
            <person name="Hall R.S."/>
            <person name="Jex A.R."/>
            <person name="Murali S.C."/>
            <person name="Hughes D.S."/>
            <person name="Lee S.F."/>
            <person name="Perry T."/>
            <person name="Stroehlein A.J."/>
            <person name="Ansell B.R."/>
            <person name="Breugelmans B."/>
            <person name="Hofmann A."/>
            <person name="Qu J."/>
            <person name="Dugan S."/>
            <person name="Lee S.L."/>
            <person name="Chao H."/>
            <person name="Dinh H."/>
            <person name="Han Y."/>
            <person name="Doddapaneni H.V."/>
            <person name="Worley K.C."/>
            <person name="Muzny D.M."/>
            <person name="Ioannidis P."/>
            <person name="Waterhouse R.M."/>
            <person name="Zdobnov E.M."/>
            <person name="James P.J."/>
            <person name="Bagnall N.H."/>
            <person name="Kotze A.C."/>
            <person name="Gibbs R.A."/>
            <person name="Richards S."/>
            <person name="Batterham P."/>
            <person name="Gasser R.B."/>
        </authorList>
    </citation>
    <scope>NUCLEOTIDE SEQUENCE [LARGE SCALE GENOMIC DNA]</scope>
    <source>
        <strain evidence="2 3">LS</strain>
        <tissue evidence="2">Full body</tissue>
    </source>
</reference>
<proteinExistence type="predicted"/>
<sequence>MTEIPLIPNFGVKITAPNNCSISKERLCGECPPSHHSMSIIVNNQESPQTTSSHPIEEILTGPLHSSDVFVVLDPARSCEKSEDIIKPKHRSRQAVLMSQLLGQKHMTRYLNDFTPRFELILGQTSNNRVDLRTVYHRPFVFNEDSGGNFCTLAMTGPCASTLLEYSSYLISCQSSHVERQPYYYGSVDSATARDVTGGPKHDPSISRRHRSYSQ</sequence>
<dbReference type="EMBL" id="JRES01000256">
    <property type="protein sequence ID" value="KNC32905.1"/>
    <property type="molecule type" value="Genomic_DNA"/>
</dbReference>
<accession>A0A0L0CKV9</accession>
<keyword evidence="3" id="KW-1185">Reference proteome</keyword>
<evidence type="ECO:0000313" key="2">
    <source>
        <dbReference type="EMBL" id="KNC32905.1"/>
    </source>
</evidence>
<organism evidence="2 3">
    <name type="scientific">Lucilia cuprina</name>
    <name type="common">Green bottle fly</name>
    <name type="synonym">Australian sheep blowfly</name>
    <dbReference type="NCBI Taxonomy" id="7375"/>
    <lineage>
        <taxon>Eukaryota</taxon>
        <taxon>Metazoa</taxon>
        <taxon>Ecdysozoa</taxon>
        <taxon>Arthropoda</taxon>
        <taxon>Hexapoda</taxon>
        <taxon>Insecta</taxon>
        <taxon>Pterygota</taxon>
        <taxon>Neoptera</taxon>
        <taxon>Endopterygota</taxon>
        <taxon>Diptera</taxon>
        <taxon>Brachycera</taxon>
        <taxon>Muscomorpha</taxon>
        <taxon>Oestroidea</taxon>
        <taxon>Calliphoridae</taxon>
        <taxon>Luciliinae</taxon>
        <taxon>Lucilia</taxon>
    </lineage>
</organism>
<comment type="caution">
    <text evidence="2">The sequence shown here is derived from an EMBL/GenBank/DDBJ whole genome shotgun (WGS) entry which is preliminary data.</text>
</comment>
<name>A0A0L0CKV9_LUCCU</name>
<dbReference type="AlphaFoldDB" id="A0A0L0CKV9"/>
<dbReference type="Proteomes" id="UP000037069">
    <property type="component" value="Unassembled WGS sequence"/>
</dbReference>
<evidence type="ECO:0000256" key="1">
    <source>
        <dbReference type="SAM" id="MobiDB-lite"/>
    </source>
</evidence>
<evidence type="ECO:0000313" key="3">
    <source>
        <dbReference type="Proteomes" id="UP000037069"/>
    </source>
</evidence>
<feature type="region of interest" description="Disordered" evidence="1">
    <location>
        <begin position="194"/>
        <end position="215"/>
    </location>
</feature>
<protein>
    <submittedName>
        <fullName evidence="2">Uncharacterized protein</fullName>
    </submittedName>
</protein>